<comment type="subcellular location">
    <subcellularLocation>
        <location evidence="1">Membrane</location>
    </subcellularLocation>
</comment>
<evidence type="ECO:0000259" key="5">
    <source>
        <dbReference type="PROSITE" id="PS50213"/>
    </source>
</evidence>
<evidence type="ECO:0000313" key="6">
    <source>
        <dbReference type="EMBL" id="KAL0160691.1"/>
    </source>
</evidence>
<dbReference type="AlphaFoldDB" id="A0ABD0NHH4"/>
<feature type="non-terminal residue" evidence="6">
    <location>
        <position position="59"/>
    </location>
</feature>
<keyword evidence="3" id="KW-1015">Disulfide bond</keyword>
<name>A0ABD0NHH4_CIRMR</name>
<dbReference type="PANTHER" id="PTHR24038">
    <property type="entry name" value="STABILIN"/>
    <property type="match status" value="1"/>
</dbReference>
<evidence type="ECO:0000256" key="3">
    <source>
        <dbReference type="ARBA" id="ARBA00023157"/>
    </source>
</evidence>
<keyword evidence="4" id="KW-0325">Glycoprotein</keyword>
<dbReference type="InterPro" id="IPR000782">
    <property type="entry name" value="FAS1_domain"/>
</dbReference>
<dbReference type="Pfam" id="PF02469">
    <property type="entry name" value="Fasciclin"/>
    <property type="match status" value="1"/>
</dbReference>
<sequence length="59" mass="7303">DGELMHVVQHQPFYPFTMFWPTDDVFNKLPEDRKKWLYSPDHRDKLQAYLKAHMVRDQR</sequence>
<evidence type="ECO:0000256" key="4">
    <source>
        <dbReference type="ARBA" id="ARBA00023180"/>
    </source>
</evidence>
<protein>
    <recommendedName>
        <fullName evidence="5">FAS1 domain-containing protein</fullName>
    </recommendedName>
</protein>
<keyword evidence="2" id="KW-0472">Membrane</keyword>
<feature type="domain" description="FAS1" evidence="5">
    <location>
        <begin position="1"/>
        <end position="59"/>
    </location>
</feature>
<dbReference type="InterPro" id="IPR036378">
    <property type="entry name" value="FAS1_dom_sf"/>
</dbReference>
<evidence type="ECO:0000256" key="2">
    <source>
        <dbReference type="ARBA" id="ARBA00023136"/>
    </source>
</evidence>
<dbReference type="PROSITE" id="PS50213">
    <property type="entry name" value="FAS1"/>
    <property type="match status" value="1"/>
</dbReference>
<dbReference type="SUPFAM" id="SSF82153">
    <property type="entry name" value="FAS1 domain"/>
    <property type="match status" value="1"/>
</dbReference>
<evidence type="ECO:0000256" key="1">
    <source>
        <dbReference type="ARBA" id="ARBA00004370"/>
    </source>
</evidence>
<evidence type="ECO:0000313" key="7">
    <source>
        <dbReference type="Proteomes" id="UP001529510"/>
    </source>
</evidence>
<keyword evidence="7" id="KW-1185">Reference proteome</keyword>
<proteinExistence type="predicted"/>
<organism evidence="6 7">
    <name type="scientific">Cirrhinus mrigala</name>
    <name type="common">Mrigala</name>
    <dbReference type="NCBI Taxonomy" id="683832"/>
    <lineage>
        <taxon>Eukaryota</taxon>
        <taxon>Metazoa</taxon>
        <taxon>Chordata</taxon>
        <taxon>Craniata</taxon>
        <taxon>Vertebrata</taxon>
        <taxon>Euteleostomi</taxon>
        <taxon>Actinopterygii</taxon>
        <taxon>Neopterygii</taxon>
        <taxon>Teleostei</taxon>
        <taxon>Ostariophysi</taxon>
        <taxon>Cypriniformes</taxon>
        <taxon>Cyprinidae</taxon>
        <taxon>Labeoninae</taxon>
        <taxon>Labeonini</taxon>
        <taxon>Cirrhinus</taxon>
    </lineage>
</organism>
<dbReference type="Gene3D" id="2.30.180.10">
    <property type="entry name" value="FAS1 domain"/>
    <property type="match status" value="1"/>
</dbReference>
<accession>A0ABD0NHH4</accession>
<dbReference type="GO" id="GO:0016020">
    <property type="term" value="C:membrane"/>
    <property type="evidence" value="ECO:0007669"/>
    <property type="project" value="UniProtKB-SubCell"/>
</dbReference>
<dbReference type="PANTHER" id="PTHR24038:SF8">
    <property type="entry name" value="STABILIN-1"/>
    <property type="match status" value="1"/>
</dbReference>
<reference evidence="6 7" key="1">
    <citation type="submission" date="2024-05" db="EMBL/GenBank/DDBJ databases">
        <title>Genome sequencing and assembly of Indian major carp, Cirrhinus mrigala (Hamilton, 1822).</title>
        <authorList>
            <person name="Mohindra V."/>
            <person name="Chowdhury L.M."/>
            <person name="Lal K."/>
            <person name="Jena J.K."/>
        </authorList>
    </citation>
    <scope>NUCLEOTIDE SEQUENCE [LARGE SCALE GENOMIC DNA]</scope>
    <source>
        <strain evidence="6">CM1030</strain>
        <tissue evidence="6">Blood</tissue>
    </source>
</reference>
<dbReference type="EMBL" id="JAMKFB020000022">
    <property type="protein sequence ID" value="KAL0160691.1"/>
    <property type="molecule type" value="Genomic_DNA"/>
</dbReference>
<dbReference type="Proteomes" id="UP001529510">
    <property type="component" value="Unassembled WGS sequence"/>
</dbReference>
<gene>
    <name evidence="6" type="ORF">M9458_044416</name>
</gene>
<comment type="caution">
    <text evidence="6">The sequence shown here is derived from an EMBL/GenBank/DDBJ whole genome shotgun (WGS) entry which is preliminary data.</text>
</comment>
<feature type="non-terminal residue" evidence="6">
    <location>
        <position position="1"/>
    </location>
</feature>